<gene>
    <name evidence="2" type="ORF">G4D63_19570</name>
</gene>
<keyword evidence="1" id="KW-0472">Membrane</keyword>
<dbReference type="RefSeq" id="WP_163181771.1">
    <property type="nucleotide sequence ID" value="NZ_JAAIWM010000011.1"/>
</dbReference>
<proteinExistence type="predicted"/>
<dbReference type="EMBL" id="JAAIWM010000011">
    <property type="protein sequence ID" value="NEY73902.1"/>
    <property type="molecule type" value="Genomic_DNA"/>
</dbReference>
<organism evidence="2 3">
    <name type="scientific">Bacillus mesophilus</name>
    <dbReference type="NCBI Taxonomy" id="1808955"/>
    <lineage>
        <taxon>Bacteria</taxon>
        <taxon>Bacillati</taxon>
        <taxon>Bacillota</taxon>
        <taxon>Bacilli</taxon>
        <taxon>Bacillales</taxon>
        <taxon>Bacillaceae</taxon>
        <taxon>Bacillus</taxon>
    </lineage>
</organism>
<dbReference type="Proteomes" id="UP000481043">
    <property type="component" value="Unassembled WGS sequence"/>
</dbReference>
<sequence length="205" mass="23739">MSSYTVTKKKKQFDLSSFLIMIAIILVLSCLIVPFVAIYSYQDIFINNVQSWFFATPKINYFIFAGGLIWFSILIVIFLIYRNNTLMADKKVRLFPFYLAVIPGIIVILLSLHNYFYLNDEGIYYNGLTDLGVKTYKWEDVTEAKQLQVINNGVMVEGDLVFEFKNGETFNLPVTKEVQLNKRRIYTALRKVDVEVQRILPEGQG</sequence>
<evidence type="ECO:0000256" key="1">
    <source>
        <dbReference type="SAM" id="Phobius"/>
    </source>
</evidence>
<reference evidence="2 3" key="1">
    <citation type="submission" date="2020-02" db="EMBL/GenBank/DDBJ databases">
        <title>Bacillus aquiflavi sp. nov., isolated from yellow water of strong flavor Chinese baijiu in Yibin region of China.</title>
        <authorList>
            <person name="Xie J."/>
        </authorList>
    </citation>
    <scope>NUCLEOTIDE SEQUENCE [LARGE SCALE GENOMIC DNA]</scope>
    <source>
        <strain evidence="2 3">SA4</strain>
    </source>
</reference>
<name>A0A6M0QC08_9BACI</name>
<evidence type="ECO:0000313" key="2">
    <source>
        <dbReference type="EMBL" id="NEY73902.1"/>
    </source>
</evidence>
<keyword evidence="1" id="KW-1133">Transmembrane helix</keyword>
<dbReference type="AlphaFoldDB" id="A0A6M0QC08"/>
<keyword evidence="3" id="KW-1185">Reference proteome</keyword>
<feature type="transmembrane region" description="Helical" evidence="1">
    <location>
        <begin position="61"/>
        <end position="82"/>
    </location>
</feature>
<protein>
    <submittedName>
        <fullName evidence="2">Uncharacterized protein</fullName>
    </submittedName>
</protein>
<keyword evidence="1" id="KW-0812">Transmembrane</keyword>
<feature type="transmembrane region" description="Helical" evidence="1">
    <location>
        <begin position="18"/>
        <end position="41"/>
    </location>
</feature>
<evidence type="ECO:0000313" key="3">
    <source>
        <dbReference type="Proteomes" id="UP000481043"/>
    </source>
</evidence>
<accession>A0A6M0QC08</accession>
<feature type="transmembrane region" description="Helical" evidence="1">
    <location>
        <begin position="94"/>
        <end position="116"/>
    </location>
</feature>
<comment type="caution">
    <text evidence="2">The sequence shown here is derived from an EMBL/GenBank/DDBJ whole genome shotgun (WGS) entry which is preliminary data.</text>
</comment>